<dbReference type="RefSeq" id="WP_110813382.1">
    <property type="nucleotide sequence ID" value="NZ_QJTE01000002.1"/>
</dbReference>
<comment type="caution">
    <text evidence="2">The sequence shown here is derived from an EMBL/GenBank/DDBJ whole genome shotgun (WGS) entry which is preliminary data.</text>
</comment>
<feature type="signal peptide" evidence="1">
    <location>
        <begin position="1"/>
        <end position="29"/>
    </location>
</feature>
<dbReference type="AlphaFoldDB" id="A0A318SQS0"/>
<dbReference type="OrthoDB" id="7791409at2"/>
<sequence>MASTRVTARTTACTAALIAAGCTAGAARADVTAQEVWESWKDGITAFSASAEITAGSEEMAGDTLTVTDIEISGMSEGSSIEGALAELTFTETGDGSVEIGSSPEMTYTARETDAWGEETVMEFTLTQTGQQVTVSGTPEEMVYDFSAGRYAMRMDSMTMDGEPVEGDMLFALNELSGSYTQSGETLIDFIYSLEAGSVDILVDMTEPETEYSPSSTISYSGKLQNLSTEGTATVPTGEKIADEPGALFAEGLDVAFSYAYGPADFIFSADDTQSRTSGAVTLESGGLDFAMNGEAVSYDSDSTGIDATINLSQLPYPVEVAVAETGFSLELPLAATEEDAPFGLTMLLRELTLNDEVWDLFDPEASLPRDPATFRLGLSGSGKLDADLYDEERAEALNGADFPGELTALNLDTLELEAAGASVTGEGSFSFDNSDTTTFPGFPRPEGSIDLVMTGVNGLIDNLSEIGLLAREQLMGTRMMLGMFTTNAGDDRLTSTIEVDGTGKVFANGQRLQ</sequence>
<gene>
    <name evidence="2" type="ORF">DFP88_10266</name>
</gene>
<name>A0A318SQS0_9RHOB</name>
<protein>
    <submittedName>
        <fullName evidence="2">Uncharacterized protein DUF2125</fullName>
    </submittedName>
</protein>
<dbReference type="PROSITE" id="PS51257">
    <property type="entry name" value="PROKAR_LIPOPROTEIN"/>
    <property type="match status" value="1"/>
</dbReference>
<dbReference type="Proteomes" id="UP000248311">
    <property type="component" value="Unassembled WGS sequence"/>
</dbReference>
<feature type="chain" id="PRO_5016359457" evidence="1">
    <location>
        <begin position="30"/>
        <end position="514"/>
    </location>
</feature>
<dbReference type="EMBL" id="QJTE01000002">
    <property type="protein sequence ID" value="PYE84271.1"/>
    <property type="molecule type" value="Genomic_DNA"/>
</dbReference>
<evidence type="ECO:0000313" key="2">
    <source>
        <dbReference type="EMBL" id="PYE84271.1"/>
    </source>
</evidence>
<organism evidence="2 3">
    <name type="scientific">Pseudoroseicyclus aestuarii</name>
    <dbReference type="NCBI Taxonomy" id="1795041"/>
    <lineage>
        <taxon>Bacteria</taxon>
        <taxon>Pseudomonadati</taxon>
        <taxon>Pseudomonadota</taxon>
        <taxon>Alphaproteobacteria</taxon>
        <taxon>Rhodobacterales</taxon>
        <taxon>Paracoccaceae</taxon>
        <taxon>Pseudoroseicyclus</taxon>
    </lineage>
</organism>
<accession>A0A318SQS0</accession>
<evidence type="ECO:0000256" key="1">
    <source>
        <dbReference type="SAM" id="SignalP"/>
    </source>
</evidence>
<evidence type="ECO:0000313" key="3">
    <source>
        <dbReference type="Proteomes" id="UP000248311"/>
    </source>
</evidence>
<keyword evidence="1" id="KW-0732">Signal</keyword>
<proteinExistence type="predicted"/>
<reference evidence="2 3" key="1">
    <citation type="submission" date="2018-06" db="EMBL/GenBank/DDBJ databases">
        <title>Genomic Encyclopedia of Type Strains, Phase III (KMG-III): the genomes of soil and plant-associated and newly described type strains.</title>
        <authorList>
            <person name="Whitman W."/>
        </authorList>
    </citation>
    <scope>NUCLEOTIDE SEQUENCE [LARGE SCALE GENOMIC DNA]</scope>
    <source>
        <strain evidence="2 3">CECT 9025</strain>
    </source>
</reference>
<keyword evidence="3" id="KW-1185">Reference proteome</keyword>